<protein>
    <submittedName>
        <fullName evidence="2">Uncharacterized protein</fullName>
    </submittedName>
</protein>
<dbReference type="Proteomes" id="UP000004995">
    <property type="component" value="Unassembled WGS sequence"/>
</dbReference>
<evidence type="ECO:0000256" key="1">
    <source>
        <dbReference type="SAM" id="MobiDB-lite"/>
    </source>
</evidence>
<feature type="compositionally biased region" description="Basic residues" evidence="1">
    <location>
        <begin position="10"/>
        <end position="19"/>
    </location>
</feature>
<dbReference type="EMBL" id="AGNK02002993">
    <property type="status" value="NOT_ANNOTATED_CDS"/>
    <property type="molecule type" value="Genomic_DNA"/>
</dbReference>
<sequence length="409" mass="45785">MEPVCSSPRLKTKHRRKNLRLPDPPHQTKHRRKNLRLPDPPYPLPSDDAFVLEPIETIPSPDEHATGKRWRGEAISSVHYLVDPAEDTNIGDDVGQDKKIRPVSLRCSPSKFAELVAATDNEIKDRPHDMGFGGLLEFKPTILNRSLLTWLMDKFNLNTMKLELGSGKEIEINEHNEKLKLRTLAGDLAVRSFLLHAFCTLLFSNTDNYIRLDDVVWAEDLKRIAGINWCKAVVNSLRVAAQLYRLEKKMKGSNAPISWCGIFLIVQSVNFCLAFSTHATISQKSLQLRRCTFWSNRLRSQSSTCYAPPPVAAPVPAPAPAPTYAPAAAAEPSTPSSSTMDAPLLFNYPSFFSSFGQSQCELVGRSKNSQAEKILRSYHASTAKAQSMMRKAHDLTRTVDELMAKAHHE</sequence>
<reference evidence="3" key="1">
    <citation type="journal article" date="2012" name="Nat. Biotechnol.">
        <title>Reference genome sequence of the model plant Setaria.</title>
        <authorList>
            <person name="Bennetzen J.L."/>
            <person name="Schmutz J."/>
            <person name="Wang H."/>
            <person name="Percifield R."/>
            <person name="Hawkins J."/>
            <person name="Pontaroli A.C."/>
            <person name="Estep M."/>
            <person name="Feng L."/>
            <person name="Vaughn J.N."/>
            <person name="Grimwood J."/>
            <person name="Jenkins J."/>
            <person name="Barry K."/>
            <person name="Lindquist E."/>
            <person name="Hellsten U."/>
            <person name="Deshpande S."/>
            <person name="Wang X."/>
            <person name="Wu X."/>
            <person name="Mitros T."/>
            <person name="Triplett J."/>
            <person name="Yang X."/>
            <person name="Ye C.Y."/>
            <person name="Mauro-Herrera M."/>
            <person name="Wang L."/>
            <person name="Li P."/>
            <person name="Sharma M."/>
            <person name="Sharma R."/>
            <person name="Ronald P.C."/>
            <person name="Panaud O."/>
            <person name="Kellogg E.A."/>
            <person name="Brutnell T.P."/>
            <person name="Doust A.N."/>
            <person name="Tuskan G.A."/>
            <person name="Rokhsar D."/>
            <person name="Devos K.M."/>
        </authorList>
    </citation>
    <scope>NUCLEOTIDE SEQUENCE [LARGE SCALE GENOMIC DNA]</scope>
    <source>
        <strain evidence="3">cv. Yugu1</strain>
    </source>
</reference>
<dbReference type="EnsemblPlants" id="KQL05155">
    <property type="protein sequence ID" value="KQL05155"/>
    <property type="gene ID" value="SETIT_004585mg"/>
</dbReference>
<keyword evidence="3" id="KW-1185">Reference proteome</keyword>
<dbReference type="HOGENOM" id="CLU_623478_0_0_1"/>
<proteinExistence type="predicted"/>
<evidence type="ECO:0000313" key="3">
    <source>
        <dbReference type="Proteomes" id="UP000004995"/>
    </source>
</evidence>
<name>K3XRP1_SETIT</name>
<dbReference type="PANTHER" id="PTHR34835:SF71">
    <property type="entry name" value="UBIQUITIN-LIKE PROTEASE FAMILY PROFILE DOMAIN-CONTAINING PROTEIN"/>
    <property type="match status" value="1"/>
</dbReference>
<reference evidence="2" key="2">
    <citation type="submission" date="2018-08" db="UniProtKB">
        <authorList>
            <consortium name="EnsemblPlants"/>
        </authorList>
    </citation>
    <scope>IDENTIFICATION</scope>
    <source>
        <strain evidence="2">Yugu1</strain>
    </source>
</reference>
<accession>K3XRP1</accession>
<dbReference type="PANTHER" id="PTHR34835">
    <property type="entry name" value="OS07G0283600 PROTEIN-RELATED"/>
    <property type="match status" value="1"/>
</dbReference>
<feature type="region of interest" description="Disordered" evidence="1">
    <location>
        <begin position="1"/>
        <end position="43"/>
    </location>
</feature>
<dbReference type="Gramene" id="KQL05155">
    <property type="protein sequence ID" value="KQL05155"/>
    <property type="gene ID" value="SETIT_004585mg"/>
</dbReference>
<organism evidence="2 3">
    <name type="scientific">Setaria italica</name>
    <name type="common">Foxtail millet</name>
    <name type="synonym">Panicum italicum</name>
    <dbReference type="NCBI Taxonomy" id="4555"/>
    <lineage>
        <taxon>Eukaryota</taxon>
        <taxon>Viridiplantae</taxon>
        <taxon>Streptophyta</taxon>
        <taxon>Embryophyta</taxon>
        <taxon>Tracheophyta</taxon>
        <taxon>Spermatophyta</taxon>
        <taxon>Magnoliopsida</taxon>
        <taxon>Liliopsida</taxon>
        <taxon>Poales</taxon>
        <taxon>Poaceae</taxon>
        <taxon>PACMAD clade</taxon>
        <taxon>Panicoideae</taxon>
        <taxon>Panicodae</taxon>
        <taxon>Paniceae</taxon>
        <taxon>Cenchrinae</taxon>
        <taxon>Setaria</taxon>
    </lineage>
</organism>
<dbReference type="AlphaFoldDB" id="K3XRP1"/>
<evidence type="ECO:0000313" key="2">
    <source>
        <dbReference type="EnsemblPlants" id="KQL05155"/>
    </source>
</evidence>
<dbReference type="InParanoid" id="K3XRP1"/>